<sequence>MQTIVSHRDLRVWQEAMGLAEATYRTVADAPSRWRFALADQAIRAAASVPANIAEGYGRNSPGSYVQFLKVARGSLNELDTHILLAQRVGAFDSEQAARLLEQSERVGKMLNALIKSVRSTVK</sequence>
<dbReference type="Proteomes" id="UP000440694">
    <property type="component" value="Unassembled WGS sequence"/>
</dbReference>
<dbReference type="SUPFAM" id="SSF158446">
    <property type="entry name" value="IVS-encoded protein-like"/>
    <property type="match status" value="1"/>
</dbReference>
<dbReference type="InterPro" id="IPR012657">
    <property type="entry name" value="23S_rRNA-intervening_sequence"/>
</dbReference>
<dbReference type="CDD" id="cd16377">
    <property type="entry name" value="23S_rRNA_IVP_like"/>
    <property type="match status" value="1"/>
</dbReference>
<dbReference type="AlphaFoldDB" id="A0A6I3KQW5"/>
<evidence type="ECO:0000313" key="2">
    <source>
        <dbReference type="Proteomes" id="UP000440694"/>
    </source>
</evidence>
<gene>
    <name evidence="1" type="ORF">GIW81_12240</name>
</gene>
<reference evidence="1 2" key="1">
    <citation type="submission" date="2019-11" db="EMBL/GenBank/DDBJ databases">
        <title>Identification of a novel strain.</title>
        <authorList>
            <person name="Xu Q."/>
            <person name="Wang G."/>
        </authorList>
    </citation>
    <scope>NUCLEOTIDE SEQUENCE [LARGE SCALE GENOMIC DNA]</scope>
    <source>
        <strain evidence="2">xq</strain>
    </source>
</reference>
<accession>A0A6I3KQW5</accession>
<dbReference type="InterPro" id="IPR036583">
    <property type="entry name" value="23S_rRNA_IVS_sf"/>
</dbReference>
<dbReference type="Pfam" id="PF05635">
    <property type="entry name" value="23S_rRNA_IVP"/>
    <property type="match status" value="1"/>
</dbReference>
<dbReference type="Gene3D" id="1.20.1440.60">
    <property type="entry name" value="23S rRNA-intervening sequence"/>
    <property type="match status" value="1"/>
</dbReference>
<protein>
    <submittedName>
        <fullName evidence="1">Four helix bundle protein</fullName>
    </submittedName>
</protein>
<comment type="caution">
    <text evidence="1">The sequence shown here is derived from an EMBL/GenBank/DDBJ whole genome shotgun (WGS) entry which is preliminary data.</text>
</comment>
<keyword evidence="2" id="KW-1185">Reference proteome</keyword>
<organism evidence="1 2">
    <name type="scientific">Hyphomicrobium album</name>
    <dbReference type="NCBI Taxonomy" id="2665159"/>
    <lineage>
        <taxon>Bacteria</taxon>
        <taxon>Pseudomonadati</taxon>
        <taxon>Pseudomonadota</taxon>
        <taxon>Alphaproteobacteria</taxon>
        <taxon>Hyphomicrobiales</taxon>
        <taxon>Hyphomicrobiaceae</taxon>
        <taxon>Hyphomicrobium</taxon>
    </lineage>
</organism>
<name>A0A6I3KQW5_9HYPH</name>
<dbReference type="EMBL" id="WMBQ01000002">
    <property type="protein sequence ID" value="MTD95101.1"/>
    <property type="molecule type" value="Genomic_DNA"/>
</dbReference>
<dbReference type="PANTHER" id="PTHR38471:SF2">
    <property type="entry name" value="FOUR HELIX BUNDLE PROTEIN"/>
    <property type="match status" value="1"/>
</dbReference>
<proteinExistence type="predicted"/>
<evidence type="ECO:0000313" key="1">
    <source>
        <dbReference type="EMBL" id="MTD95101.1"/>
    </source>
</evidence>
<dbReference type="NCBIfam" id="TIGR02436">
    <property type="entry name" value="four helix bundle protein"/>
    <property type="match status" value="1"/>
</dbReference>
<dbReference type="PANTHER" id="PTHR38471">
    <property type="entry name" value="FOUR HELIX BUNDLE PROTEIN"/>
    <property type="match status" value="1"/>
</dbReference>